<accession>A0A7C1FXC9</accession>
<evidence type="ECO:0000313" key="3">
    <source>
        <dbReference type="EMBL" id="HDX33771.1"/>
    </source>
</evidence>
<dbReference type="PANTHER" id="PTHR31350:SF21">
    <property type="entry name" value="F-BOX ONLY PROTEIN 21"/>
    <property type="match status" value="1"/>
</dbReference>
<dbReference type="SUPFAM" id="SSF48452">
    <property type="entry name" value="TPR-like"/>
    <property type="match status" value="1"/>
</dbReference>
<protein>
    <submittedName>
        <fullName evidence="3">Tetratricopeptide repeat protein</fullName>
    </submittedName>
</protein>
<dbReference type="AlphaFoldDB" id="A0A7C1FXC9"/>
<dbReference type="EMBL" id="DSMG01000200">
    <property type="protein sequence ID" value="HDX33771.1"/>
    <property type="molecule type" value="Genomic_DNA"/>
</dbReference>
<dbReference type="PANTHER" id="PTHR31350">
    <property type="entry name" value="SI:DKEY-261L7.2"/>
    <property type="match status" value="1"/>
</dbReference>
<reference evidence="3" key="1">
    <citation type="journal article" date="2020" name="mSystems">
        <title>Genome- and Community-Level Interaction Insights into Carbon Utilization and Element Cycling Functions of Hydrothermarchaeota in Hydrothermal Sediment.</title>
        <authorList>
            <person name="Zhou Z."/>
            <person name="Liu Y."/>
            <person name="Xu W."/>
            <person name="Pan J."/>
            <person name="Luo Z.H."/>
            <person name="Li M."/>
        </authorList>
    </citation>
    <scope>NUCLEOTIDE SEQUENCE [LARGE SCALE GENOMIC DNA]</scope>
    <source>
        <strain evidence="3">SpSt-289</strain>
    </source>
</reference>
<comment type="caution">
    <text evidence="3">The sequence shown here is derived from an EMBL/GenBank/DDBJ whole genome shotgun (WGS) entry which is preliminary data.</text>
</comment>
<proteinExistence type="inferred from homology"/>
<organism evidence="3">
    <name type="scientific">Caldilinea aerophila</name>
    <dbReference type="NCBI Taxonomy" id="133453"/>
    <lineage>
        <taxon>Bacteria</taxon>
        <taxon>Bacillati</taxon>
        <taxon>Chloroflexota</taxon>
        <taxon>Caldilineae</taxon>
        <taxon>Caldilineales</taxon>
        <taxon>Caldilineaceae</taxon>
        <taxon>Caldilinea</taxon>
    </lineage>
</organism>
<feature type="domain" description="Protein SirB1 N-terminal" evidence="2">
    <location>
        <begin position="38"/>
        <end position="189"/>
    </location>
</feature>
<name>A0A7C1FXC9_9CHLR</name>
<dbReference type="Pfam" id="PF13371">
    <property type="entry name" value="TPR_9"/>
    <property type="match status" value="1"/>
</dbReference>
<dbReference type="InterPro" id="IPR032698">
    <property type="entry name" value="SirB1_N"/>
</dbReference>
<evidence type="ECO:0000259" key="2">
    <source>
        <dbReference type="Pfam" id="PF13369"/>
    </source>
</evidence>
<dbReference type="InterPro" id="IPR011990">
    <property type="entry name" value="TPR-like_helical_dom_sf"/>
</dbReference>
<dbReference type="Pfam" id="PF13369">
    <property type="entry name" value="Transglut_core2"/>
    <property type="match status" value="1"/>
</dbReference>
<evidence type="ECO:0000256" key="1">
    <source>
        <dbReference type="ARBA" id="ARBA00007100"/>
    </source>
</evidence>
<sequence>MKAVLIQFQRHLHTPGVEAEVLALDIARIADPDLDTAHYLKVLDRLADEMRTRMAPSTRGRTAAERFLEVVTGDLGFGGNQEDYYDPANSLLDRVLDRRIGLPIMLCLVCMAIGRRLGLRIDGLGFPHHFMARYSDPEGAWLLDPFNGVVLELEEASAHLSRLIRRPIQLAPRFFEPVSAVELTARILNNLRAAYMTHPDPERLLLVLEHQSVLEPSQPLLWRERAVLHYRLQQWEEAAYDLRRYFYLLGALPHLFPEEARGLYTLPELATDDHNLLTMHHRIAEILNRVN</sequence>
<comment type="similarity">
    <text evidence="1">Belongs to the UPF0162 family.</text>
</comment>
<gene>
    <name evidence="3" type="ORF">ENQ20_20160</name>
</gene>